<feature type="compositionally biased region" description="Gly residues" evidence="6">
    <location>
        <begin position="1424"/>
        <end position="1439"/>
    </location>
</feature>
<evidence type="ECO:0000259" key="7">
    <source>
        <dbReference type="SMART" id="SM00775"/>
    </source>
</evidence>
<dbReference type="GO" id="GO:0019432">
    <property type="term" value="P:triglyceride biosynthetic process"/>
    <property type="evidence" value="ECO:0007669"/>
    <property type="project" value="TreeGrafter"/>
</dbReference>
<dbReference type="SUPFAM" id="SSF56784">
    <property type="entry name" value="HAD-like"/>
    <property type="match status" value="1"/>
</dbReference>
<dbReference type="InterPro" id="IPR023214">
    <property type="entry name" value="HAD_sf"/>
</dbReference>
<evidence type="ECO:0000256" key="1">
    <source>
        <dbReference type="ARBA" id="ARBA00001946"/>
    </source>
</evidence>
<dbReference type="InterPro" id="IPR013209">
    <property type="entry name" value="LNS2"/>
</dbReference>
<comment type="cofactor">
    <cofactor evidence="1">
        <name>Mg(2+)</name>
        <dbReference type="ChEBI" id="CHEBI:18420"/>
    </cofactor>
</comment>
<feature type="compositionally biased region" description="Basic and acidic residues" evidence="6">
    <location>
        <begin position="202"/>
        <end position="211"/>
    </location>
</feature>
<name>A0AAJ5C6Y3_9BASI</name>
<feature type="domain" description="LNS2/PITP" evidence="7">
    <location>
        <begin position="1084"/>
        <end position="1331"/>
    </location>
</feature>
<feature type="region of interest" description="Disordered" evidence="6">
    <location>
        <begin position="1390"/>
        <end position="1679"/>
    </location>
</feature>
<keyword evidence="5" id="KW-0378">Hydrolase</keyword>
<feature type="compositionally biased region" description="Basic and acidic residues" evidence="6">
    <location>
        <begin position="330"/>
        <end position="353"/>
    </location>
</feature>
<feature type="compositionally biased region" description="Acidic residues" evidence="6">
    <location>
        <begin position="1633"/>
        <end position="1669"/>
    </location>
</feature>
<feature type="region of interest" description="Disordered" evidence="6">
    <location>
        <begin position="776"/>
        <end position="817"/>
    </location>
</feature>
<dbReference type="Gene3D" id="3.40.50.1000">
    <property type="entry name" value="HAD superfamily/HAD-like"/>
    <property type="match status" value="1"/>
</dbReference>
<feature type="compositionally biased region" description="Low complexity" evidence="6">
    <location>
        <begin position="783"/>
        <end position="792"/>
    </location>
</feature>
<protein>
    <recommendedName>
        <fullName evidence="3">phosphatidate phosphatase</fullName>
        <ecNumber evidence="3">3.1.3.4</ecNumber>
    </recommendedName>
</protein>
<dbReference type="InterPro" id="IPR007651">
    <property type="entry name" value="Lipin_N"/>
</dbReference>
<dbReference type="InterPro" id="IPR026058">
    <property type="entry name" value="LIPIN"/>
</dbReference>
<feature type="compositionally biased region" description="Polar residues" evidence="6">
    <location>
        <begin position="376"/>
        <end position="388"/>
    </location>
</feature>
<accession>A0AAJ5C6Y3</accession>
<reference evidence="8" key="1">
    <citation type="submission" date="2023-10" db="EMBL/GenBank/DDBJ databases">
        <authorList>
            <person name="Guldener U."/>
        </authorList>
    </citation>
    <scope>NUCLEOTIDE SEQUENCE</scope>
    <source>
        <strain evidence="8">Mp4</strain>
    </source>
</reference>
<gene>
    <name evidence="8" type="ORF">MEPE_04658</name>
</gene>
<feature type="compositionally biased region" description="Basic and acidic residues" evidence="6">
    <location>
        <begin position="310"/>
        <end position="323"/>
    </location>
</feature>
<keyword evidence="9" id="KW-1185">Reference proteome</keyword>
<feature type="compositionally biased region" description="Polar residues" evidence="6">
    <location>
        <begin position="149"/>
        <end position="158"/>
    </location>
</feature>
<dbReference type="GO" id="GO:0008195">
    <property type="term" value="F:phosphatidate phosphatase activity"/>
    <property type="evidence" value="ECO:0007669"/>
    <property type="project" value="UniProtKB-EC"/>
</dbReference>
<keyword evidence="4" id="KW-0597">Phosphoprotein</keyword>
<evidence type="ECO:0000256" key="4">
    <source>
        <dbReference type="ARBA" id="ARBA00022553"/>
    </source>
</evidence>
<feature type="compositionally biased region" description="Low complexity" evidence="6">
    <location>
        <begin position="1447"/>
        <end position="1465"/>
    </location>
</feature>
<feature type="compositionally biased region" description="Basic and acidic residues" evidence="6">
    <location>
        <begin position="426"/>
        <end position="446"/>
    </location>
</feature>
<dbReference type="EMBL" id="OAPG01000012">
    <property type="protein sequence ID" value="SNX85949.1"/>
    <property type="molecule type" value="Genomic_DNA"/>
</dbReference>
<feature type="region of interest" description="Disordered" evidence="6">
    <location>
        <begin position="527"/>
        <end position="630"/>
    </location>
</feature>
<organism evidence="8 9">
    <name type="scientific">Melanopsichium pennsylvanicum</name>
    <dbReference type="NCBI Taxonomy" id="63383"/>
    <lineage>
        <taxon>Eukaryota</taxon>
        <taxon>Fungi</taxon>
        <taxon>Dikarya</taxon>
        <taxon>Basidiomycota</taxon>
        <taxon>Ustilaginomycotina</taxon>
        <taxon>Ustilaginomycetes</taxon>
        <taxon>Ustilaginales</taxon>
        <taxon>Ustilaginaceae</taxon>
        <taxon>Melanopsichium</taxon>
    </lineage>
</organism>
<feature type="compositionally biased region" description="Low complexity" evidence="6">
    <location>
        <begin position="1266"/>
        <end position="1277"/>
    </location>
</feature>
<feature type="compositionally biased region" description="Polar residues" evidence="6">
    <location>
        <begin position="274"/>
        <end position="284"/>
    </location>
</feature>
<dbReference type="InterPro" id="IPR031315">
    <property type="entry name" value="LNS2/PITP"/>
</dbReference>
<comment type="caution">
    <text evidence="8">The sequence shown here is derived from an EMBL/GenBank/DDBJ whole genome shotgun (WGS) entry which is preliminary data.</text>
</comment>
<dbReference type="EC" id="3.1.3.4" evidence="3"/>
<evidence type="ECO:0000256" key="3">
    <source>
        <dbReference type="ARBA" id="ARBA00012638"/>
    </source>
</evidence>
<evidence type="ECO:0000313" key="8">
    <source>
        <dbReference type="EMBL" id="SNX85949.1"/>
    </source>
</evidence>
<evidence type="ECO:0000256" key="2">
    <source>
        <dbReference type="ARBA" id="ARBA00005476"/>
    </source>
</evidence>
<dbReference type="PANTHER" id="PTHR12181:SF12">
    <property type="entry name" value="PHOSPHATIDATE PHOSPHATASE"/>
    <property type="match status" value="1"/>
</dbReference>
<dbReference type="PANTHER" id="PTHR12181">
    <property type="entry name" value="LIPIN"/>
    <property type="match status" value="1"/>
</dbReference>
<feature type="compositionally biased region" description="Acidic residues" evidence="6">
    <location>
        <begin position="447"/>
        <end position="464"/>
    </location>
</feature>
<dbReference type="Pfam" id="PF04571">
    <property type="entry name" value="Lipin_N"/>
    <property type="match status" value="2"/>
</dbReference>
<evidence type="ECO:0000256" key="5">
    <source>
        <dbReference type="ARBA" id="ARBA00022801"/>
    </source>
</evidence>
<feature type="compositionally biased region" description="Polar residues" evidence="6">
    <location>
        <begin position="1256"/>
        <end position="1265"/>
    </location>
</feature>
<dbReference type="SMART" id="SM00775">
    <property type="entry name" value="LNS2"/>
    <property type="match status" value="1"/>
</dbReference>
<feature type="region of interest" description="Disordered" evidence="6">
    <location>
        <begin position="202"/>
        <end position="481"/>
    </location>
</feature>
<sequence length="1679" mass="182650">MQLVGKVFSTVYNTITPNINPATLSGAIDVIVVERTVDVEEEVEVDGQGNILSDSERGKLPENERKYKKVERQITELASTPFHVRFGKMSVLRPGERKVTLHLNNSTDPLPFAMKVGDSGEAFFVLEIDDEDERNSIPADLVTSPILSAASSPMTSPENGAIADGQNSSAEVEPLELGQAEGGLLTNLDEDEQDLDVNSKAKLKENKRSGPPDDQGDLNVPSDSTRVGSGAAAGSDSLLDKVGSAASKASGVIGAAGRAVMGGTNPRLDKATEEAQSNRGTDNLTGAPVDEDRQDAHFYEPEQGGPQGKKRQEAQDGARESSTHKQPSNETERLEMQLRNKAFEVVEDEARSEGDDESIISVDSGEEAYPAPFGAGTNSKTKSKTQAVASIHHSEYLGGKRLKPVPIGDGSRTIDPAMTDASTHIYRHEQRQQQRRDSKHVQHQDDSVDDDDDTAVDDNDDDEAKDPRHRQSNHAEVAAGDDDVIGAVKVKQRKEDLQYMLDMDGYKMTLDGEDLAFQEGHRFADEMPLGRRHGGKGRHGHSDRLNGPGHQHKVSLPGSSTIAMRRGSGSRTHRPSFSVDYRANRASHSQSRERRESLDDTAAANLSKFNSTHGSPHLGTVSTQSGNQDELELSRDLVRLARMNRAGDNGGDLRARGGRQPTGPKTLRRHASLTSRNKQAGEDNAKPDRRRRPNGPRSRHTHEFSLSDTEAEVARARSASGHNSIENSTEGLTSSYSVSKVVSSLRELRLPSEEAPPVYLGDTSAAHLGLSSNSRWQWADPAGESSSSTPTGEPRRRRRTRFASTDGYEASRSSDASALEALRRHTAEGEVAGKLTSSESEPYTFLLQLEASSHSFELSLCYSGAFGQDEEADEYTFRENRVSFERFAHDEDVVNDERLVIRYHDRFLTWENASAVLATLSLYRRTLSGDTSATNMDEEAEGANRSSRASYWSRWWKGSSKSIPDLKQAADVQAADDSAASKPKKAAADTEVHLERSSTDSVLLDADKAEADKLAKDKIAEKSAAATERAGKTYAKTLRLTSDQLKSLNLRKGSNSITFSVTSSYSGVASCTARIFVWESNHKIVVSDIDGTITKSDALGHVFTMIGRDWTHIGVAKLYTDIARNGYRIMYLTSRAIGQADSTRDYLKGIRQSGYQLPDGPVIMSPDRLIASLHREVILRKPEVFKMACLRDIARLFGADPRTAQSQPGGDIKNLDPKAVEKAKTGAGVDDSPGAGAATAALSSEATTAGADDTVSIRSSSTTQRALSPSPSSPALSLITNEMKPQKKEDHPTPFYAGFGNRITDALSYRSVNIPSSRIFTIDTNGEVKMELLELAGYKSSYIHMTDLVDQMFPPITAKEEKEPRKPEYNDFNYWRPGIVDIELPDDEELLGTPPVSPALSARSGRSLRSVRSVTSDSGATTTIGGGGGMEKGAAGGGLGEEKPGRLSRFGLGSLGLSRKGSQSSTTGWAKPEHSNSVPPEFGGDAYDRTRRATSAEPTLESSTNITSSPSGSSWTAPWRRRAASPEPSNDSMTTKRATSPLVGPVITAEPESEDEGQEFYDSEGLDADDNDDVSSFGGGELRSRLNSFSNNQGDEFAFDHQQQQKQQGRAKRMGEGGSRVLQGEQAKRPSEDEAMDDEEEEEEEDEDEDEDEEMEGMMEDDDGDELLETGEIRFEWKG</sequence>
<dbReference type="Pfam" id="PF16876">
    <property type="entry name" value="Lipin_mid"/>
    <property type="match status" value="1"/>
</dbReference>
<dbReference type="InterPro" id="IPR036412">
    <property type="entry name" value="HAD-like_sf"/>
</dbReference>
<feature type="region of interest" description="Disordered" evidence="6">
    <location>
        <begin position="1201"/>
        <end position="1277"/>
    </location>
</feature>
<feature type="compositionally biased region" description="Basic residues" evidence="6">
    <location>
        <begin position="688"/>
        <end position="700"/>
    </location>
</feature>
<comment type="similarity">
    <text evidence="2">Belongs to the lipin family.</text>
</comment>
<dbReference type="InterPro" id="IPR031703">
    <property type="entry name" value="Lipin_mid"/>
</dbReference>
<proteinExistence type="inferred from homology"/>
<feature type="region of interest" description="Disordered" evidence="6">
    <location>
        <begin position="644"/>
        <end position="736"/>
    </location>
</feature>
<feature type="compositionally biased region" description="Basic and acidic residues" evidence="6">
    <location>
        <begin position="1213"/>
        <end position="1224"/>
    </location>
</feature>
<feature type="compositionally biased region" description="Basic residues" evidence="6">
    <location>
        <begin position="530"/>
        <end position="541"/>
    </location>
</feature>
<dbReference type="GO" id="GO:0005634">
    <property type="term" value="C:nucleus"/>
    <property type="evidence" value="ECO:0007669"/>
    <property type="project" value="TreeGrafter"/>
</dbReference>
<feature type="compositionally biased region" description="Polar residues" evidence="6">
    <location>
        <begin position="607"/>
        <end position="628"/>
    </location>
</feature>
<feature type="compositionally biased region" description="Polar residues" evidence="6">
    <location>
        <begin position="720"/>
        <end position="733"/>
    </location>
</feature>
<feature type="compositionally biased region" description="Basic and acidic residues" evidence="6">
    <location>
        <begin position="290"/>
        <end position="300"/>
    </location>
</feature>
<evidence type="ECO:0000313" key="9">
    <source>
        <dbReference type="Proteomes" id="UP001294444"/>
    </source>
</evidence>
<feature type="region of interest" description="Disordered" evidence="6">
    <location>
        <begin position="149"/>
        <end position="170"/>
    </location>
</feature>
<feature type="compositionally biased region" description="Acidic residues" evidence="6">
    <location>
        <begin position="1551"/>
        <end position="1573"/>
    </location>
</feature>
<feature type="compositionally biased region" description="Low complexity" evidence="6">
    <location>
        <begin position="1502"/>
        <end position="1516"/>
    </location>
</feature>
<feature type="compositionally biased region" description="Polar residues" evidence="6">
    <location>
        <begin position="1527"/>
        <end position="1538"/>
    </location>
</feature>
<feature type="compositionally biased region" description="Low complexity" evidence="6">
    <location>
        <begin position="1398"/>
        <end position="1423"/>
    </location>
</feature>
<evidence type="ECO:0000256" key="6">
    <source>
        <dbReference type="SAM" id="MobiDB-lite"/>
    </source>
</evidence>
<feature type="compositionally biased region" description="Polar residues" evidence="6">
    <location>
        <begin position="1585"/>
        <end position="1594"/>
    </location>
</feature>
<feature type="compositionally biased region" description="Low complexity" evidence="6">
    <location>
        <begin position="1232"/>
        <end position="1251"/>
    </location>
</feature>
<dbReference type="Pfam" id="PF08235">
    <property type="entry name" value="LNS2"/>
    <property type="match status" value="2"/>
</dbReference>
<dbReference type="FunFam" id="3.40.50.1000:FF:000063">
    <property type="entry name" value="Nuclear elongation and deformation protein"/>
    <property type="match status" value="1"/>
</dbReference>
<dbReference type="GO" id="GO:0009062">
    <property type="term" value="P:fatty acid catabolic process"/>
    <property type="evidence" value="ECO:0007669"/>
    <property type="project" value="TreeGrafter"/>
</dbReference>
<dbReference type="Proteomes" id="UP001294444">
    <property type="component" value="Unassembled WGS sequence"/>
</dbReference>